<evidence type="ECO:0000313" key="1">
    <source>
        <dbReference type="EMBL" id="QLY28960.1"/>
    </source>
</evidence>
<dbReference type="Pfam" id="PF21274">
    <property type="entry name" value="Rng_hyd_C"/>
    <property type="match status" value="1"/>
</dbReference>
<dbReference type="InterPro" id="IPR036249">
    <property type="entry name" value="Thioredoxin-like_sf"/>
</dbReference>
<dbReference type="Proteomes" id="UP000515512">
    <property type="component" value="Chromosome"/>
</dbReference>
<proteinExistence type="predicted"/>
<dbReference type="KEGG" id="nhu:H0264_27065"/>
<dbReference type="EMBL" id="CP059399">
    <property type="protein sequence ID" value="QLY28960.1"/>
    <property type="molecule type" value="Genomic_DNA"/>
</dbReference>
<sequence>MDGFACRHCRHQLDLSYWNLPAQHPAGPVDALHAGDRAPDAPLRDGAGGTVRLHELLRGGPHATILAFGGDRSAAAELAGLAATGATPARIVTITEPGSAVQLGEFADPDGHAHRAYGAAEGTRVVIRPDGYVGFLRR</sequence>
<dbReference type="RefSeq" id="WP_181580166.1">
    <property type="nucleotide sequence ID" value="NZ_CP059399.1"/>
</dbReference>
<evidence type="ECO:0000313" key="2">
    <source>
        <dbReference type="Proteomes" id="UP000515512"/>
    </source>
</evidence>
<reference evidence="1 2" key="1">
    <citation type="submission" date="2020-07" db="EMBL/GenBank/DDBJ databases">
        <authorList>
            <person name="Zhuang K."/>
            <person name="Ran Y."/>
        </authorList>
    </citation>
    <scope>NUCLEOTIDE SEQUENCE [LARGE SCALE GENOMIC DNA]</scope>
    <source>
        <strain evidence="1 2">WCH-YHL-001</strain>
    </source>
</reference>
<organism evidence="1 2">
    <name type="scientific">Nocardia huaxiensis</name>
    <dbReference type="NCBI Taxonomy" id="2755382"/>
    <lineage>
        <taxon>Bacteria</taxon>
        <taxon>Bacillati</taxon>
        <taxon>Actinomycetota</taxon>
        <taxon>Actinomycetes</taxon>
        <taxon>Mycobacteriales</taxon>
        <taxon>Nocardiaceae</taxon>
        <taxon>Nocardia</taxon>
    </lineage>
</organism>
<dbReference type="Gene3D" id="3.40.30.120">
    <property type="match status" value="1"/>
</dbReference>
<keyword evidence="2" id="KW-1185">Reference proteome</keyword>
<name>A0A7D6ZFY6_9NOCA</name>
<protein>
    <submittedName>
        <fullName evidence="1">Uncharacterized protein</fullName>
    </submittedName>
</protein>
<accession>A0A7D6ZFY6</accession>
<gene>
    <name evidence="1" type="ORF">H0264_27065</name>
</gene>
<dbReference type="AlphaFoldDB" id="A0A7D6ZFY6"/>
<dbReference type="SUPFAM" id="SSF52833">
    <property type="entry name" value="Thioredoxin-like"/>
    <property type="match status" value="1"/>
</dbReference>